<gene>
    <name evidence="1" type="ORF">SM757_18280</name>
</gene>
<evidence type="ECO:0000313" key="2">
    <source>
        <dbReference type="Proteomes" id="UP001293718"/>
    </source>
</evidence>
<dbReference type="InterPro" id="IPR029033">
    <property type="entry name" value="His_PPase_superfam"/>
</dbReference>
<accession>A0ABU5IHB1</accession>
<organism evidence="1 2">
    <name type="scientific">Azohydromonas lata</name>
    <dbReference type="NCBI Taxonomy" id="45677"/>
    <lineage>
        <taxon>Bacteria</taxon>
        <taxon>Pseudomonadati</taxon>
        <taxon>Pseudomonadota</taxon>
        <taxon>Betaproteobacteria</taxon>
        <taxon>Burkholderiales</taxon>
        <taxon>Sphaerotilaceae</taxon>
        <taxon>Azohydromonas</taxon>
    </lineage>
</organism>
<reference evidence="1 2" key="1">
    <citation type="submission" date="2023-11" db="EMBL/GenBank/DDBJ databases">
        <title>Draft genome of Azohydromonas lata strain H1 (DSM1123), a polyhydroxyalkanoate producer.</title>
        <authorList>
            <person name="Traversa D."/>
            <person name="D'Addabbo P."/>
            <person name="Pazzani C."/>
            <person name="Manzari C."/>
            <person name="Chiara M."/>
            <person name="Scrascia M."/>
        </authorList>
    </citation>
    <scope>NUCLEOTIDE SEQUENCE [LARGE SCALE GENOMIC DNA]</scope>
    <source>
        <strain evidence="1 2">H1</strain>
    </source>
</reference>
<proteinExistence type="predicted"/>
<dbReference type="Pfam" id="PF00300">
    <property type="entry name" value="His_Phos_1"/>
    <property type="match status" value="1"/>
</dbReference>
<sequence>MVDAPAAETPMNPPLWAWRHPRAQGAAGRCIGRTDLRVDPRRAKRLAHRIRQAARRHGLPRVVWTSPLRRCADVGRWLRRWGWQHRRDAALLELDFGAWDGRPWTHIAHAEVDAWCDAFATARPGGGESLLDMLARAAAWPVDDAPRLLVTHGGWMLARQWATTRSAPPAAAHEWPAAPAHGQLWRLA</sequence>
<dbReference type="InterPro" id="IPR013078">
    <property type="entry name" value="His_Pase_superF_clade-1"/>
</dbReference>
<dbReference type="SUPFAM" id="SSF53254">
    <property type="entry name" value="Phosphoglycerate mutase-like"/>
    <property type="match status" value="1"/>
</dbReference>
<name>A0ABU5IHB1_9BURK</name>
<evidence type="ECO:0000313" key="1">
    <source>
        <dbReference type="EMBL" id="MDZ5458530.1"/>
    </source>
</evidence>
<comment type="caution">
    <text evidence="1">The sequence shown here is derived from an EMBL/GenBank/DDBJ whole genome shotgun (WGS) entry which is preliminary data.</text>
</comment>
<dbReference type="Gene3D" id="3.40.50.1240">
    <property type="entry name" value="Phosphoglycerate mutase-like"/>
    <property type="match status" value="1"/>
</dbReference>
<dbReference type="EMBL" id="JAXOJX010000031">
    <property type="protein sequence ID" value="MDZ5458530.1"/>
    <property type="molecule type" value="Genomic_DNA"/>
</dbReference>
<dbReference type="SMART" id="SM00855">
    <property type="entry name" value="PGAM"/>
    <property type="match status" value="1"/>
</dbReference>
<keyword evidence="2" id="KW-1185">Reference proteome</keyword>
<protein>
    <submittedName>
        <fullName evidence="1">Histidine phosphatase family protein</fullName>
    </submittedName>
</protein>
<dbReference type="Proteomes" id="UP001293718">
    <property type="component" value="Unassembled WGS sequence"/>
</dbReference>
<dbReference type="RefSeq" id="WP_322466593.1">
    <property type="nucleotide sequence ID" value="NZ_JAXOJX010000031.1"/>
</dbReference>